<name>A0ABP8Q8B9_9ACTN</name>
<keyword evidence="3" id="KW-1185">Reference proteome</keyword>
<gene>
    <name evidence="2" type="ORF">GCM10023191_045520</name>
</gene>
<protein>
    <submittedName>
        <fullName evidence="2">Uncharacterized protein</fullName>
    </submittedName>
</protein>
<comment type="caution">
    <text evidence="2">The sequence shown here is derived from an EMBL/GenBank/DDBJ whole genome shotgun (WGS) entry which is preliminary data.</text>
</comment>
<evidence type="ECO:0000313" key="2">
    <source>
        <dbReference type="EMBL" id="GAA4499154.1"/>
    </source>
</evidence>
<feature type="region of interest" description="Disordered" evidence="1">
    <location>
        <begin position="1"/>
        <end position="83"/>
    </location>
</feature>
<evidence type="ECO:0000256" key="1">
    <source>
        <dbReference type="SAM" id="MobiDB-lite"/>
    </source>
</evidence>
<dbReference type="Proteomes" id="UP001500503">
    <property type="component" value="Unassembled WGS sequence"/>
</dbReference>
<organism evidence="2 3">
    <name type="scientific">Actinoallomurus oryzae</name>
    <dbReference type="NCBI Taxonomy" id="502180"/>
    <lineage>
        <taxon>Bacteria</taxon>
        <taxon>Bacillati</taxon>
        <taxon>Actinomycetota</taxon>
        <taxon>Actinomycetes</taxon>
        <taxon>Streptosporangiales</taxon>
        <taxon>Thermomonosporaceae</taxon>
        <taxon>Actinoallomurus</taxon>
    </lineage>
</organism>
<accession>A0ABP8Q8B9</accession>
<proteinExistence type="predicted"/>
<sequence>MPDRPRRGPRGHRRGKPLPEGAQQAGRTVRAREAAKPIRKAARLAAAHGPGRGQTGREVGEGPPGGREKFAARRGERDVPRPY</sequence>
<evidence type="ECO:0000313" key="3">
    <source>
        <dbReference type="Proteomes" id="UP001500503"/>
    </source>
</evidence>
<feature type="compositionally biased region" description="Basic residues" evidence="1">
    <location>
        <begin position="7"/>
        <end position="16"/>
    </location>
</feature>
<feature type="compositionally biased region" description="Basic and acidic residues" evidence="1">
    <location>
        <begin position="66"/>
        <end position="83"/>
    </location>
</feature>
<dbReference type="EMBL" id="BAABHF010000024">
    <property type="protein sequence ID" value="GAA4499154.1"/>
    <property type="molecule type" value="Genomic_DNA"/>
</dbReference>
<reference evidence="3" key="1">
    <citation type="journal article" date="2019" name="Int. J. Syst. Evol. Microbiol.">
        <title>The Global Catalogue of Microorganisms (GCM) 10K type strain sequencing project: providing services to taxonomists for standard genome sequencing and annotation.</title>
        <authorList>
            <consortium name="The Broad Institute Genomics Platform"/>
            <consortium name="The Broad Institute Genome Sequencing Center for Infectious Disease"/>
            <person name="Wu L."/>
            <person name="Ma J."/>
        </authorList>
    </citation>
    <scope>NUCLEOTIDE SEQUENCE [LARGE SCALE GENOMIC DNA]</scope>
    <source>
        <strain evidence="3">JCM 17933</strain>
    </source>
</reference>